<evidence type="ECO:0000313" key="2">
    <source>
        <dbReference type="EMBL" id="KAG9190189.1"/>
    </source>
</evidence>
<dbReference type="AlphaFoldDB" id="A0AAD4FMA1"/>
<proteinExistence type="predicted"/>
<evidence type="ECO:0000313" key="3">
    <source>
        <dbReference type="Proteomes" id="UP001199106"/>
    </source>
</evidence>
<accession>A0AAD4FMA1</accession>
<feature type="transmembrane region" description="Helical" evidence="1">
    <location>
        <begin position="60"/>
        <end position="82"/>
    </location>
</feature>
<name>A0AAD4FMA1_9PLEO</name>
<keyword evidence="1" id="KW-1133">Transmembrane helix</keyword>
<sequence>MAPHDTKNEASAHIEIVDAHKKAARPLVGTIRLYDEDGIEIFYLHDRGHFIAWFCALQNLGYVFAGQVATAIAVSFFCGYLSDLIVKTMSKRNGGIS</sequence>
<organism evidence="2 3">
    <name type="scientific">Alternaria panax</name>
    <dbReference type="NCBI Taxonomy" id="48097"/>
    <lineage>
        <taxon>Eukaryota</taxon>
        <taxon>Fungi</taxon>
        <taxon>Dikarya</taxon>
        <taxon>Ascomycota</taxon>
        <taxon>Pezizomycotina</taxon>
        <taxon>Dothideomycetes</taxon>
        <taxon>Pleosporomycetidae</taxon>
        <taxon>Pleosporales</taxon>
        <taxon>Pleosporineae</taxon>
        <taxon>Pleosporaceae</taxon>
        <taxon>Alternaria</taxon>
        <taxon>Alternaria sect. Panax</taxon>
    </lineage>
</organism>
<protein>
    <submittedName>
        <fullName evidence="2">Uncharacterized protein</fullName>
    </submittedName>
</protein>
<keyword evidence="1" id="KW-0812">Transmembrane</keyword>
<keyword evidence="3" id="KW-1185">Reference proteome</keyword>
<reference evidence="2" key="1">
    <citation type="submission" date="2021-07" db="EMBL/GenBank/DDBJ databases">
        <title>Genome Resource of American Ginseng Black Spot Pathogen Alternaria panax.</title>
        <authorList>
            <person name="Qiu C."/>
            <person name="Wang W."/>
            <person name="Liu Z."/>
        </authorList>
    </citation>
    <scope>NUCLEOTIDE SEQUENCE</scope>
    <source>
        <strain evidence="2">BNCC115425</strain>
    </source>
</reference>
<dbReference type="Proteomes" id="UP001199106">
    <property type="component" value="Unassembled WGS sequence"/>
</dbReference>
<evidence type="ECO:0000256" key="1">
    <source>
        <dbReference type="SAM" id="Phobius"/>
    </source>
</evidence>
<comment type="caution">
    <text evidence="2">The sequence shown here is derived from an EMBL/GenBank/DDBJ whole genome shotgun (WGS) entry which is preliminary data.</text>
</comment>
<dbReference type="EMBL" id="JAANER010000004">
    <property type="protein sequence ID" value="KAG9190189.1"/>
    <property type="molecule type" value="Genomic_DNA"/>
</dbReference>
<gene>
    <name evidence="2" type="ORF">G6011_08277</name>
</gene>
<keyword evidence="1" id="KW-0472">Membrane</keyword>